<feature type="domain" description="C2H2-type" evidence="11">
    <location>
        <begin position="674"/>
        <end position="701"/>
    </location>
</feature>
<feature type="domain" description="C2H2-type" evidence="11">
    <location>
        <begin position="145"/>
        <end position="174"/>
    </location>
</feature>
<keyword evidence="2" id="KW-0479">Metal-binding</keyword>
<dbReference type="FunFam" id="3.30.160.60:FF:000557">
    <property type="entry name" value="zinc finger and SCAN domain-containing protein 29"/>
    <property type="match status" value="1"/>
</dbReference>
<feature type="domain" description="C2H2-type" evidence="11">
    <location>
        <begin position="322"/>
        <end position="349"/>
    </location>
</feature>
<dbReference type="PANTHER" id="PTHR24379">
    <property type="entry name" value="KRAB AND ZINC FINGER DOMAIN-CONTAINING"/>
    <property type="match status" value="1"/>
</dbReference>
<evidence type="ECO:0000256" key="8">
    <source>
        <dbReference type="ARBA" id="ARBA00023163"/>
    </source>
</evidence>
<protein>
    <recommendedName>
        <fullName evidence="11">C2H2-type domain-containing protein</fullName>
    </recommendedName>
</protein>
<comment type="subcellular location">
    <subcellularLocation>
        <location evidence="1">Nucleus</location>
    </subcellularLocation>
</comment>
<feature type="domain" description="C2H2-type" evidence="11">
    <location>
        <begin position="114"/>
        <end position="142"/>
    </location>
</feature>
<dbReference type="SMART" id="SM00355">
    <property type="entry name" value="ZnF_C2H2"/>
    <property type="match status" value="18"/>
</dbReference>
<dbReference type="FunFam" id="3.30.160.60:FF:000446">
    <property type="entry name" value="Zinc finger protein"/>
    <property type="match status" value="3"/>
</dbReference>
<feature type="domain" description="C2H2-type" evidence="11">
    <location>
        <begin position="237"/>
        <end position="264"/>
    </location>
</feature>
<reference evidence="12" key="2">
    <citation type="submission" date="2020-05" db="UniProtKB">
        <authorList>
            <consortium name="EnsemblMetazoa"/>
        </authorList>
    </citation>
    <scope>IDENTIFICATION</scope>
    <source>
        <strain evidence="12">WRAIR2</strain>
    </source>
</reference>
<evidence type="ECO:0000256" key="9">
    <source>
        <dbReference type="ARBA" id="ARBA00023242"/>
    </source>
</evidence>
<name>A0A182NC86_9DIPT</name>
<organism evidence="12 13">
    <name type="scientific">Anopheles dirus</name>
    <dbReference type="NCBI Taxonomy" id="7168"/>
    <lineage>
        <taxon>Eukaryota</taxon>
        <taxon>Metazoa</taxon>
        <taxon>Ecdysozoa</taxon>
        <taxon>Arthropoda</taxon>
        <taxon>Hexapoda</taxon>
        <taxon>Insecta</taxon>
        <taxon>Pterygota</taxon>
        <taxon>Neoptera</taxon>
        <taxon>Endopterygota</taxon>
        <taxon>Diptera</taxon>
        <taxon>Nematocera</taxon>
        <taxon>Culicoidea</taxon>
        <taxon>Culicidae</taxon>
        <taxon>Anophelinae</taxon>
        <taxon>Anopheles</taxon>
    </lineage>
</organism>
<evidence type="ECO:0000313" key="12">
    <source>
        <dbReference type="EnsemblMetazoa" id="ADIR005250-PA"/>
    </source>
</evidence>
<evidence type="ECO:0000256" key="3">
    <source>
        <dbReference type="ARBA" id="ARBA00022737"/>
    </source>
</evidence>
<feature type="domain" description="C2H2-type" evidence="11">
    <location>
        <begin position="294"/>
        <end position="321"/>
    </location>
</feature>
<dbReference type="EnsemblMetazoa" id="ADIR005250-RA">
    <property type="protein sequence ID" value="ADIR005250-PA"/>
    <property type="gene ID" value="ADIR005250"/>
</dbReference>
<evidence type="ECO:0000256" key="2">
    <source>
        <dbReference type="ARBA" id="ARBA00022723"/>
    </source>
</evidence>
<dbReference type="AlphaFoldDB" id="A0A182NC86"/>
<evidence type="ECO:0000313" key="13">
    <source>
        <dbReference type="Proteomes" id="UP000075884"/>
    </source>
</evidence>
<evidence type="ECO:0000256" key="10">
    <source>
        <dbReference type="PROSITE-ProRule" id="PRU00042"/>
    </source>
</evidence>
<dbReference type="STRING" id="7168.A0A182NC86"/>
<proteinExistence type="predicted"/>
<feature type="domain" description="C2H2-type" evidence="11">
    <location>
        <begin position="533"/>
        <end position="560"/>
    </location>
</feature>
<sequence>DLEDTSILSASGCDSIKEYTKDEVHSIVTEDIIEVISIEGCFSDDQSTDHEYSKKVLNNDDYVEQDILAIDNTCKENPVETERKGLCCHLCEKTFRTQSRFDGHMREHRGLKPAVCKICGKDFIKWYNLKMHMAHNHSNQRRTLFPCDYEGCGLRYATKHGLSMHQLKHDPEYTGHSQKQFICEICGKAFSTIGVLKKHSFLHTGNMPFKCEICTQKFAASYNLKQHMMRHQGIKNYECSYCGMKKATSNELKVHMNFHTKEIKFTCDICRQVFSHAGNLARHIKTVHHGIKEFKCPHCDRYFGKLYTLKKHIQTHTGEKPYECSICSKRYIQLISLQMHAKKHLKNNLEDASMLSPSDSWTELSGGEIKTRIDNELSSIEPIAEIAPMEPTFVKVETCETIDNDVEQSINSELAAQTSASNEVPIKHNQAEAKSKLLSCQLCEQKFRSQSRYDGHLREHQGLKPALCSICGKDFTEWNRLKQHMANKHPAPDQEAFPCDYEGCRFSYKTRKGLTAHRKTHNPNFTRPVPKKCVCETCGKTFSSSGTLKKHSYIHTGILPFHCEICDKKHPTAHKLKVHMMRHQGIKNYECSLCGLKKTTSDELKAHMNNHTKAKVYVCEHCGQVFTSSGNMSRHVNIVHRGMKEFKCPHCERCFGKSETLKHHIMTHTGEKPYECDVCMKRFIQLIALQTHKKTHATFKDGSSRLKRANKKPNVNI</sequence>
<feature type="domain" description="C2H2-type" evidence="11">
    <location>
        <begin position="181"/>
        <end position="208"/>
    </location>
</feature>
<reference evidence="13" key="1">
    <citation type="submission" date="2013-03" db="EMBL/GenBank/DDBJ databases">
        <title>The Genome Sequence of Anopheles dirus WRAIR2.</title>
        <authorList>
            <consortium name="The Broad Institute Genomics Platform"/>
            <person name="Neafsey D.E."/>
            <person name="Walton C."/>
            <person name="Walker B."/>
            <person name="Young S.K."/>
            <person name="Zeng Q."/>
            <person name="Gargeya S."/>
            <person name="Fitzgerald M."/>
            <person name="Haas B."/>
            <person name="Abouelleil A."/>
            <person name="Allen A.W."/>
            <person name="Alvarado L."/>
            <person name="Arachchi H.M."/>
            <person name="Berlin A.M."/>
            <person name="Chapman S.B."/>
            <person name="Gainer-Dewar J."/>
            <person name="Goldberg J."/>
            <person name="Griggs A."/>
            <person name="Gujja S."/>
            <person name="Hansen M."/>
            <person name="Howarth C."/>
            <person name="Imamovic A."/>
            <person name="Ireland A."/>
            <person name="Larimer J."/>
            <person name="McCowan C."/>
            <person name="Murphy C."/>
            <person name="Pearson M."/>
            <person name="Poon T.W."/>
            <person name="Priest M."/>
            <person name="Roberts A."/>
            <person name="Saif S."/>
            <person name="Shea T."/>
            <person name="Sisk P."/>
            <person name="Sykes S."/>
            <person name="Wortman J."/>
            <person name="Nusbaum C."/>
            <person name="Birren B."/>
        </authorList>
    </citation>
    <scope>NUCLEOTIDE SEQUENCE [LARGE SCALE GENOMIC DNA]</scope>
    <source>
        <strain evidence="13">WRAIR2</strain>
    </source>
</reference>
<keyword evidence="9" id="KW-0539">Nucleus</keyword>
<dbReference type="InterPro" id="IPR041697">
    <property type="entry name" value="Znf-C2H2_11"/>
</dbReference>
<feature type="domain" description="C2H2-type" evidence="11">
    <location>
        <begin position="466"/>
        <end position="494"/>
    </location>
</feature>
<dbReference type="PANTHER" id="PTHR24379:SF121">
    <property type="entry name" value="C2H2-TYPE DOMAIN-CONTAINING PROTEIN"/>
    <property type="match status" value="1"/>
</dbReference>
<evidence type="ECO:0000256" key="7">
    <source>
        <dbReference type="ARBA" id="ARBA00023125"/>
    </source>
</evidence>
<dbReference type="InterPro" id="IPR013087">
    <property type="entry name" value="Znf_C2H2_type"/>
</dbReference>
<dbReference type="Pfam" id="PF13912">
    <property type="entry name" value="zf-C2H2_6"/>
    <property type="match status" value="3"/>
</dbReference>
<feature type="domain" description="C2H2-type" evidence="11">
    <location>
        <begin position="589"/>
        <end position="616"/>
    </location>
</feature>
<dbReference type="PROSITE" id="PS00028">
    <property type="entry name" value="ZINC_FINGER_C2H2_1"/>
    <property type="match status" value="13"/>
</dbReference>
<feature type="domain" description="C2H2-type" evidence="11">
    <location>
        <begin position="209"/>
        <end position="236"/>
    </location>
</feature>
<feature type="domain" description="C2H2-type" evidence="11">
    <location>
        <begin position="265"/>
        <end position="293"/>
    </location>
</feature>
<dbReference type="GO" id="GO:0005634">
    <property type="term" value="C:nucleus"/>
    <property type="evidence" value="ECO:0007669"/>
    <property type="project" value="UniProtKB-SubCell"/>
</dbReference>
<keyword evidence="8" id="KW-0804">Transcription</keyword>
<dbReference type="Proteomes" id="UP000075884">
    <property type="component" value="Unassembled WGS sequence"/>
</dbReference>
<dbReference type="GO" id="GO:0008270">
    <property type="term" value="F:zinc ion binding"/>
    <property type="evidence" value="ECO:0007669"/>
    <property type="project" value="UniProtKB-KW"/>
</dbReference>
<evidence type="ECO:0000259" key="11">
    <source>
        <dbReference type="PROSITE" id="PS50157"/>
    </source>
</evidence>
<keyword evidence="6" id="KW-0805">Transcription regulation</keyword>
<evidence type="ECO:0000256" key="5">
    <source>
        <dbReference type="ARBA" id="ARBA00022833"/>
    </source>
</evidence>
<keyword evidence="3" id="KW-0677">Repeat</keyword>
<feature type="domain" description="C2H2-type" evidence="11">
    <location>
        <begin position="561"/>
        <end position="588"/>
    </location>
</feature>
<dbReference type="PROSITE" id="PS50157">
    <property type="entry name" value="ZINC_FINGER_C2H2_2"/>
    <property type="match status" value="17"/>
</dbReference>
<dbReference type="GO" id="GO:0003677">
    <property type="term" value="F:DNA binding"/>
    <property type="evidence" value="ECO:0007669"/>
    <property type="project" value="UniProtKB-KW"/>
</dbReference>
<feature type="domain" description="C2H2-type" evidence="11">
    <location>
        <begin position="617"/>
        <end position="645"/>
    </location>
</feature>
<keyword evidence="13" id="KW-1185">Reference proteome</keyword>
<dbReference type="Pfam" id="PF00096">
    <property type="entry name" value="zf-C2H2"/>
    <property type="match status" value="7"/>
</dbReference>
<keyword evidence="5" id="KW-0862">Zinc</keyword>
<dbReference type="VEuPathDB" id="VectorBase:ADIR005250"/>
<evidence type="ECO:0000256" key="1">
    <source>
        <dbReference type="ARBA" id="ARBA00004123"/>
    </source>
</evidence>
<dbReference type="Gene3D" id="3.30.160.60">
    <property type="entry name" value="Classic Zinc Finger"/>
    <property type="match status" value="13"/>
</dbReference>
<keyword evidence="7" id="KW-0238">DNA-binding</keyword>
<dbReference type="Pfam" id="PF16622">
    <property type="entry name" value="zf-C2H2_11"/>
    <property type="match status" value="1"/>
</dbReference>
<feature type="domain" description="C2H2-type" evidence="11">
    <location>
        <begin position="646"/>
        <end position="673"/>
    </location>
</feature>
<evidence type="ECO:0000256" key="4">
    <source>
        <dbReference type="ARBA" id="ARBA00022771"/>
    </source>
</evidence>
<accession>A0A182NC86</accession>
<dbReference type="InterPro" id="IPR036236">
    <property type="entry name" value="Znf_C2H2_sf"/>
</dbReference>
<keyword evidence="4 10" id="KW-0863">Zinc-finger</keyword>
<evidence type="ECO:0000256" key="6">
    <source>
        <dbReference type="ARBA" id="ARBA00023015"/>
    </source>
</evidence>
<feature type="domain" description="C2H2-type" evidence="11">
    <location>
        <begin position="86"/>
        <end position="113"/>
    </location>
</feature>
<dbReference type="SUPFAM" id="SSF57667">
    <property type="entry name" value="beta-beta-alpha zinc fingers"/>
    <property type="match status" value="9"/>
</dbReference>
<feature type="domain" description="C2H2-type" evidence="11">
    <location>
        <begin position="438"/>
        <end position="465"/>
    </location>
</feature>